<name>A0A1I2VDX0_9FIRM</name>
<evidence type="ECO:0000256" key="4">
    <source>
        <dbReference type="ARBA" id="ARBA00023136"/>
    </source>
</evidence>
<keyword evidence="2 5" id="KW-0812">Transmembrane</keyword>
<feature type="transmembrane region" description="Helical" evidence="5">
    <location>
        <begin position="169"/>
        <end position="193"/>
    </location>
</feature>
<evidence type="ECO:0000313" key="8">
    <source>
        <dbReference type="Proteomes" id="UP000199337"/>
    </source>
</evidence>
<evidence type="ECO:0000256" key="5">
    <source>
        <dbReference type="SAM" id="Phobius"/>
    </source>
</evidence>
<dbReference type="STRING" id="341036.SAMN05660649_02968"/>
<evidence type="ECO:0000313" key="7">
    <source>
        <dbReference type="EMBL" id="SFG87544.1"/>
    </source>
</evidence>
<feature type="transmembrane region" description="Helical" evidence="5">
    <location>
        <begin position="87"/>
        <end position="107"/>
    </location>
</feature>
<dbReference type="Proteomes" id="UP000199337">
    <property type="component" value="Unassembled WGS sequence"/>
</dbReference>
<dbReference type="OrthoDB" id="1727020at2"/>
<keyword evidence="4 5" id="KW-0472">Membrane</keyword>
<feature type="transmembrane region" description="Helical" evidence="5">
    <location>
        <begin position="127"/>
        <end position="148"/>
    </location>
</feature>
<feature type="domain" description="Yip1" evidence="6">
    <location>
        <begin position="69"/>
        <end position="250"/>
    </location>
</feature>
<proteinExistence type="predicted"/>
<dbReference type="Pfam" id="PF04893">
    <property type="entry name" value="Yip1"/>
    <property type="match status" value="1"/>
</dbReference>
<gene>
    <name evidence="7" type="ORF">SAMN05660649_02968</name>
</gene>
<dbReference type="InterPro" id="IPR006977">
    <property type="entry name" value="Yip1_dom"/>
</dbReference>
<keyword evidence="8" id="KW-1185">Reference proteome</keyword>
<protein>
    <recommendedName>
        <fullName evidence="6">Yip1 domain-containing protein</fullName>
    </recommendedName>
</protein>
<sequence length="268" mass="29458">MENQDGTYGTEREEQIKHVYPEQERDIILNNDELSQNKIANQGSEFNLNSEPESKNEPVQAGILDIIYGTLFDPARTFAGFARNPRIGAAVLIVISINLLEALMGYYTTPRFMQSLRVPGMLEHDYIKLTSMLFAMGGFVFSLGKWFFMSGLLNLLSELFGGKGNARNVFAVYGIAGLPVVFMLPVQVMLMIFPEGFLQTLAAALFGTAIFIWSTVLLVIGLREVHQFSTGKAALVVIIPGGVLIVLAIVFMVIIGATMANPPVGRFI</sequence>
<reference evidence="8" key="1">
    <citation type="submission" date="2016-10" db="EMBL/GenBank/DDBJ databases">
        <authorList>
            <person name="Varghese N."/>
            <person name="Submissions S."/>
        </authorList>
    </citation>
    <scope>NUCLEOTIDE SEQUENCE [LARGE SCALE GENOMIC DNA]</scope>
    <source>
        <strain evidence="8">DSM 17038</strain>
    </source>
</reference>
<evidence type="ECO:0000259" key="6">
    <source>
        <dbReference type="Pfam" id="PF04893"/>
    </source>
</evidence>
<dbReference type="AlphaFoldDB" id="A0A1I2VDX0"/>
<keyword evidence="3 5" id="KW-1133">Transmembrane helix</keyword>
<evidence type="ECO:0000256" key="1">
    <source>
        <dbReference type="ARBA" id="ARBA00004141"/>
    </source>
</evidence>
<feature type="transmembrane region" description="Helical" evidence="5">
    <location>
        <begin position="234"/>
        <end position="260"/>
    </location>
</feature>
<feature type="transmembrane region" description="Helical" evidence="5">
    <location>
        <begin position="199"/>
        <end position="222"/>
    </location>
</feature>
<accession>A0A1I2VDX0</accession>
<dbReference type="GO" id="GO:0016020">
    <property type="term" value="C:membrane"/>
    <property type="evidence" value="ECO:0007669"/>
    <property type="project" value="UniProtKB-SubCell"/>
</dbReference>
<comment type="subcellular location">
    <subcellularLocation>
        <location evidence="1">Membrane</location>
        <topology evidence="1">Multi-pass membrane protein</topology>
    </subcellularLocation>
</comment>
<organism evidence="7 8">
    <name type="scientific">Desulfotruncus arcticus DSM 17038</name>
    <dbReference type="NCBI Taxonomy" id="1121424"/>
    <lineage>
        <taxon>Bacteria</taxon>
        <taxon>Bacillati</taxon>
        <taxon>Bacillota</taxon>
        <taxon>Clostridia</taxon>
        <taxon>Eubacteriales</taxon>
        <taxon>Desulfallaceae</taxon>
        <taxon>Desulfotruncus</taxon>
    </lineage>
</organism>
<dbReference type="RefSeq" id="WP_092472163.1">
    <property type="nucleotide sequence ID" value="NZ_FOOX01000011.1"/>
</dbReference>
<evidence type="ECO:0000256" key="2">
    <source>
        <dbReference type="ARBA" id="ARBA00022692"/>
    </source>
</evidence>
<dbReference type="EMBL" id="FOOX01000011">
    <property type="protein sequence ID" value="SFG87544.1"/>
    <property type="molecule type" value="Genomic_DNA"/>
</dbReference>
<evidence type="ECO:0000256" key="3">
    <source>
        <dbReference type="ARBA" id="ARBA00022989"/>
    </source>
</evidence>